<organism evidence="2 3">
    <name type="scientific">Favolaschia claudopus</name>
    <dbReference type="NCBI Taxonomy" id="2862362"/>
    <lineage>
        <taxon>Eukaryota</taxon>
        <taxon>Fungi</taxon>
        <taxon>Dikarya</taxon>
        <taxon>Basidiomycota</taxon>
        <taxon>Agaricomycotina</taxon>
        <taxon>Agaricomycetes</taxon>
        <taxon>Agaricomycetidae</taxon>
        <taxon>Agaricales</taxon>
        <taxon>Marasmiineae</taxon>
        <taxon>Mycenaceae</taxon>
        <taxon>Favolaschia</taxon>
    </lineage>
</organism>
<gene>
    <name evidence="2" type="ORF">R3P38DRAFT_3224983</name>
</gene>
<feature type="compositionally biased region" description="Basic and acidic residues" evidence="1">
    <location>
        <begin position="480"/>
        <end position="491"/>
    </location>
</feature>
<feature type="compositionally biased region" description="Basic residues" evidence="1">
    <location>
        <begin position="513"/>
        <end position="522"/>
    </location>
</feature>
<evidence type="ECO:0000313" key="2">
    <source>
        <dbReference type="EMBL" id="KAK6992720.1"/>
    </source>
</evidence>
<name>A0AAV9ZUV6_9AGAR</name>
<dbReference type="EMBL" id="JAWWNJ010000107">
    <property type="protein sequence ID" value="KAK6992720.1"/>
    <property type="molecule type" value="Genomic_DNA"/>
</dbReference>
<protein>
    <submittedName>
        <fullName evidence="2">Uncharacterized protein</fullName>
    </submittedName>
</protein>
<evidence type="ECO:0000256" key="1">
    <source>
        <dbReference type="SAM" id="MobiDB-lite"/>
    </source>
</evidence>
<keyword evidence="3" id="KW-1185">Reference proteome</keyword>
<comment type="caution">
    <text evidence="2">The sequence shown here is derived from an EMBL/GenBank/DDBJ whole genome shotgun (WGS) entry which is preliminary data.</text>
</comment>
<proteinExistence type="predicted"/>
<feature type="region of interest" description="Disordered" evidence="1">
    <location>
        <begin position="508"/>
        <end position="577"/>
    </location>
</feature>
<reference evidence="2 3" key="1">
    <citation type="journal article" date="2024" name="J Genomics">
        <title>Draft genome sequencing and assembly of Favolaschia claudopus CIRM-BRFM 2984 isolated from oak limbs.</title>
        <authorList>
            <person name="Navarro D."/>
            <person name="Drula E."/>
            <person name="Chaduli D."/>
            <person name="Cazenave R."/>
            <person name="Ahrendt S."/>
            <person name="Wang J."/>
            <person name="Lipzen A."/>
            <person name="Daum C."/>
            <person name="Barry K."/>
            <person name="Grigoriev I.V."/>
            <person name="Favel A."/>
            <person name="Rosso M.N."/>
            <person name="Martin F."/>
        </authorList>
    </citation>
    <scope>NUCLEOTIDE SEQUENCE [LARGE SCALE GENOMIC DNA]</scope>
    <source>
        <strain evidence="2 3">CIRM-BRFM 2984</strain>
    </source>
</reference>
<dbReference type="AlphaFoldDB" id="A0AAV9ZUV6"/>
<sequence length="909" mass="105565">MAVDPYDSNSLTWYGLWGDCQHDIVSRAADLLDDTAHLEKEATYDDLGRFTRLDPGFKPDWYRDSKPFAGWIPISAAEGKELEWFLDFESPVLLTTREGQWEFDEEALEIMACDLARIRQVVEALKNHSKYDEATACPEEFNVDLLYRAFDTPREAQVIAAQAKRAVGEYCGQINWWMSSISDWDKGIPIDLVLCAQKLRLAGRKKRGFLVSLHRDWQALNFGLLIENKMPLYYIWGLFDSTDPRFGRLNPRLIDAYNFSCERIEAQTVSLESMHQMKEEYRACLDFDKFLDKVRDPHHRKILPVPLQTTVSGNLEYWVKDAVGWRRRKLAPDEDFLLMDRLFHHVVVEDRETSTTLVIFHRFHKKPRNLTLAPHDQFMDEDIPEPDDSEIRERFKGKCAPKMGQTFDPMTGVERSKPIDIKDSVAVQTIERGQFLLPPSGEVQGRSLLSRVTGEMNPYPDLMRIGRTMGPRQWGTSSEHSSERREGDSRRPMAFEGGWAAAMARSDHAGNYRSHRPSRRQQHPGSETSNSEYEETRTHISISSRDRSPLNARRRSASPPPRRRAPDERHQNPTVGNRQLMQVQGRLAHRADFLDNLREWCDPLTHNAVLWKIPSQYIWNMDFLRDTYLIVSEAAEMRLRMIALRTPNVRYLRHVLELGIERGIPFHLALRSSVCESYRPRAPILHRATTKAQLEDSSRRLEAAGNPAQTYNRWLKLLGDIASLENARAIIARGGVVSWIARNYGFLGLVGKLMEGPSVHVTIFNGGGNDSADEDSMRLKWDELSENDYQCLYGYVPGSTREKDSWIYPPDELLEELSKHYYREWNPVVDDLMRRVRKEWDDKGGKLRTRKGWQEFFHGTNHGKWAPKVEVNERWIEEAKERFGRAFRGSWNKKPVWEILLPETFREEF</sequence>
<feature type="compositionally biased region" description="Basic and acidic residues" evidence="1">
    <location>
        <begin position="534"/>
        <end position="548"/>
    </location>
</feature>
<feature type="region of interest" description="Disordered" evidence="1">
    <location>
        <begin position="453"/>
        <end position="491"/>
    </location>
</feature>
<evidence type="ECO:0000313" key="3">
    <source>
        <dbReference type="Proteomes" id="UP001362999"/>
    </source>
</evidence>
<accession>A0AAV9ZUV6</accession>
<dbReference type="Proteomes" id="UP001362999">
    <property type="component" value="Unassembled WGS sequence"/>
</dbReference>